<name>A0A915HPF8_ROMCU</name>
<keyword evidence="1" id="KW-0812">Transmembrane</keyword>
<feature type="transmembrane region" description="Helical" evidence="1">
    <location>
        <begin position="124"/>
        <end position="151"/>
    </location>
</feature>
<protein>
    <submittedName>
        <fullName evidence="3">Transmembrane protein</fullName>
    </submittedName>
</protein>
<dbReference type="WBParaSite" id="nRc.2.0.1.t03237-RA">
    <property type="protein sequence ID" value="nRc.2.0.1.t03237-RA"/>
    <property type="gene ID" value="nRc.2.0.1.g03237"/>
</dbReference>
<keyword evidence="1" id="KW-1133">Transmembrane helix</keyword>
<organism evidence="2 3">
    <name type="scientific">Romanomermis culicivorax</name>
    <name type="common">Nematode worm</name>
    <dbReference type="NCBI Taxonomy" id="13658"/>
    <lineage>
        <taxon>Eukaryota</taxon>
        <taxon>Metazoa</taxon>
        <taxon>Ecdysozoa</taxon>
        <taxon>Nematoda</taxon>
        <taxon>Enoplea</taxon>
        <taxon>Dorylaimia</taxon>
        <taxon>Mermithida</taxon>
        <taxon>Mermithoidea</taxon>
        <taxon>Mermithidae</taxon>
        <taxon>Romanomermis</taxon>
    </lineage>
</organism>
<feature type="transmembrane region" description="Helical" evidence="1">
    <location>
        <begin position="92"/>
        <end position="118"/>
    </location>
</feature>
<reference evidence="3" key="1">
    <citation type="submission" date="2022-11" db="UniProtKB">
        <authorList>
            <consortium name="WormBaseParasite"/>
        </authorList>
    </citation>
    <scope>IDENTIFICATION</scope>
</reference>
<evidence type="ECO:0000256" key="1">
    <source>
        <dbReference type="SAM" id="Phobius"/>
    </source>
</evidence>
<accession>A0A915HPF8</accession>
<evidence type="ECO:0000313" key="3">
    <source>
        <dbReference type="WBParaSite" id="nRc.2.0.1.t03237-RA"/>
    </source>
</evidence>
<proteinExistence type="predicted"/>
<dbReference type="Proteomes" id="UP000887565">
    <property type="component" value="Unplaced"/>
</dbReference>
<evidence type="ECO:0000313" key="2">
    <source>
        <dbReference type="Proteomes" id="UP000887565"/>
    </source>
</evidence>
<keyword evidence="2" id="KW-1185">Reference proteome</keyword>
<keyword evidence="1" id="KW-0472">Membrane</keyword>
<sequence>MPMNNNVGTLVQVAIFRVQKTRKFIGLNLGIPMTNFSSLLDDFSTYLYSNMYALNESNEQAGYTPVPASSIPAPVLGAEDPRYRCICGLMHALTGVLAVAIFEILFFAVFTMACFGGLLGKGVFGTGVFLIICLPAFVICGLMIFGVIAYLQ</sequence>
<dbReference type="AlphaFoldDB" id="A0A915HPF8"/>